<dbReference type="SUPFAM" id="SSF53187">
    <property type="entry name" value="Zn-dependent exopeptidases"/>
    <property type="match status" value="1"/>
</dbReference>
<name>A0ABY8WT19_9ACTN</name>
<evidence type="ECO:0000313" key="2">
    <source>
        <dbReference type="EMBL" id="WIM99733.1"/>
    </source>
</evidence>
<dbReference type="Proteomes" id="UP001240150">
    <property type="component" value="Chromosome"/>
</dbReference>
<dbReference type="EMBL" id="CP126980">
    <property type="protein sequence ID" value="WIM99733.1"/>
    <property type="molecule type" value="Genomic_DNA"/>
</dbReference>
<accession>A0ABY8WT19</accession>
<dbReference type="RefSeq" id="WP_284921171.1">
    <property type="nucleotide sequence ID" value="NZ_CP126980.1"/>
</dbReference>
<evidence type="ECO:0008006" key="4">
    <source>
        <dbReference type="Google" id="ProtNLM"/>
    </source>
</evidence>
<evidence type="ECO:0000313" key="3">
    <source>
        <dbReference type="Proteomes" id="UP001240150"/>
    </source>
</evidence>
<feature type="region of interest" description="Disordered" evidence="1">
    <location>
        <begin position="1"/>
        <end position="23"/>
    </location>
</feature>
<proteinExistence type="predicted"/>
<protein>
    <recommendedName>
        <fullName evidence="4">Peptidase M20 dimerisation domain-containing protein</fullName>
    </recommendedName>
</protein>
<organism evidence="2 3">
    <name type="scientific">Actinoplanes oblitus</name>
    <dbReference type="NCBI Taxonomy" id="3040509"/>
    <lineage>
        <taxon>Bacteria</taxon>
        <taxon>Bacillati</taxon>
        <taxon>Actinomycetota</taxon>
        <taxon>Actinomycetes</taxon>
        <taxon>Micromonosporales</taxon>
        <taxon>Micromonosporaceae</taxon>
        <taxon>Actinoplanes</taxon>
    </lineage>
</organism>
<keyword evidence="3" id="KW-1185">Reference proteome</keyword>
<sequence length="80" mass="8321">MLAEATEAGFGVPPGRMGNAGSGPAALLAERLGAPLLFFGTGLPEDRWHDSDERAGVSMLVRGAATLAPFWQRLAASAQR</sequence>
<dbReference type="Gene3D" id="3.40.630.10">
    <property type="entry name" value="Zn peptidases"/>
    <property type="match status" value="1"/>
</dbReference>
<reference evidence="2 3" key="1">
    <citation type="submission" date="2023-06" db="EMBL/GenBank/DDBJ databases">
        <authorList>
            <person name="Yushchuk O."/>
            <person name="Binda E."/>
            <person name="Ruckert-Reed C."/>
            <person name="Fedorenko V."/>
            <person name="Kalinowski J."/>
            <person name="Marinelli F."/>
        </authorList>
    </citation>
    <scope>NUCLEOTIDE SEQUENCE [LARGE SCALE GENOMIC DNA]</scope>
    <source>
        <strain evidence="2 3">NRRL 3884</strain>
    </source>
</reference>
<gene>
    <name evidence="2" type="ORF">ACTOB_003394</name>
</gene>
<evidence type="ECO:0000256" key="1">
    <source>
        <dbReference type="SAM" id="MobiDB-lite"/>
    </source>
</evidence>